<dbReference type="InterPro" id="IPR050662">
    <property type="entry name" value="Sec-metab_biosynth-thioest"/>
</dbReference>
<dbReference type="SMART" id="SM00849">
    <property type="entry name" value="Lactamase_B"/>
    <property type="match status" value="2"/>
</dbReference>
<dbReference type="Pfam" id="PF00753">
    <property type="entry name" value="Lactamase_B"/>
    <property type="match status" value="2"/>
</dbReference>
<comment type="caution">
    <text evidence="2">The sequence shown here is derived from an EMBL/GenBank/DDBJ whole genome shotgun (WGS) entry which is preliminary data.</text>
</comment>
<evidence type="ECO:0000313" key="3">
    <source>
        <dbReference type="Proteomes" id="UP000321306"/>
    </source>
</evidence>
<protein>
    <recommendedName>
        <fullName evidence="1">Metallo-beta-lactamase domain-containing protein</fullName>
    </recommendedName>
</protein>
<dbReference type="AlphaFoldDB" id="A0A511N4D8"/>
<dbReference type="InterPro" id="IPR036866">
    <property type="entry name" value="RibonucZ/Hydroxyglut_hydro"/>
</dbReference>
<reference evidence="2 3" key="1">
    <citation type="submission" date="2019-07" db="EMBL/GenBank/DDBJ databases">
        <title>Whole genome shotgun sequence of Deinococcus cellulosilyticus NBRC 106333.</title>
        <authorList>
            <person name="Hosoyama A."/>
            <person name="Uohara A."/>
            <person name="Ohji S."/>
            <person name="Ichikawa N."/>
        </authorList>
    </citation>
    <scope>NUCLEOTIDE SEQUENCE [LARGE SCALE GENOMIC DNA]</scope>
    <source>
        <strain evidence="2 3">NBRC 106333</strain>
    </source>
</reference>
<dbReference type="SUPFAM" id="SSF56281">
    <property type="entry name" value="Metallo-hydrolase/oxidoreductase"/>
    <property type="match status" value="2"/>
</dbReference>
<dbReference type="PANTHER" id="PTHR23131">
    <property type="entry name" value="ENDORIBONUCLEASE LACTB2"/>
    <property type="match status" value="1"/>
</dbReference>
<organism evidence="2 3">
    <name type="scientific">Deinococcus cellulosilyticus (strain DSM 18568 / NBRC 106333 / KACC 11606 / 5516J-15)</name>
    <dbReference type="NCBI Taxonomy" id="1223518"/>
    <lineage>
        <taxon>Bacteria</taxon>
        <taxon>Thermotogati</taxon>
        <taxon>Deinococcota</taxon>
        <taxon>Deinococci</taxon>
        <taxon>Deinococcales</taxon>
        <taxon>Deinococcaceae</taxon>
        <taxon>Deinococcus</taxon>
    </lineage>
</organism>
<evidence type="ECO:0000259" key="1">
    <source>
        <dbReference type="SMART" id="SM00849"/>
    </source>
</evidence>
<dbReference type="EMBL" id="BJXB01000012">
    <property type="protein sequence ID" value="GEM47241.1"/>
    <property type="molecule type" value="Genomic_DNA"/>
</dbReference>
<evidence type="ECO:0000313" key="2">
    <source>
        <dbReference type="EMBL" id="GEM47241.1"/>
    </source>
</evidence>
<keyword evidence="3" id="KW-1185">Reference proteome</keyword>
<sequence>MWQHLHGQLYAFTGACNCYALVRGHQAVLIEYDHEAHLQLEAFGVSEVLRVLLTHVHGHNAEVPSGLPVDVPEAEHRLMTHPEDIRAGRQRLNRYEVLKDHDLPAHGHEAGKLLDYDTFELLDRWEVVPTPGHTPGSITLILDHEGKRFAFVGDLLSGPGTVHDLSYTQWTYGGGEGLAGSILSLLDLEKRNLDVLLPAHGQIMRQPAHAFSLTLERLWALVRLRCHNPRLLKFREEPFVQVTKHVLMNRTSFAHHYVVVSQSGKALFIDFGYDFMFGLTDITERHARRPWLYNLPCLKDFGVKEISAVVPTHIHDDHVAGINVLRRVHGAKVLVPAGFAEVLLHPEAHDLPCQWFDAIEPDETLGSSFDWEEFHFRILPMPGHTPHAVGIFLEVDGERLLFQGDVLADDGLGLNYIYENGFDPADFVQVAHLIEQEQPTLLMGGHWEPVRVTPEWTSALKERAQQLLDLHTQIMPEQETHHD</sequence>
<gene>
    <name evidence="2" type="ORF">DC3_28760</name>
</gene>
<dbReference type="InterPro" id="IPR001279">
    <property type="entry name" value="Metallo-B-lactamas"/>
</dbReference>
<accession>A0A511N4D8</accession>
<proteinExistence type="predicted"/>
<feature type="domain" description="Metallo-beta-lactamase" evidence="1">
    <location>
        <begin position="15"/>
        <end position="200"/>
    </location>
</feature>
<dbReference type="PANTHER" id="PTHR23131:SF0">
    <property type="entry name" value="ENDORIBONUCLEASE LACTB2"/>
    <property type="match status" value="1"/>
</dbReference>
<dbReference type="Gene3D" id="3.60.15.10">
    <property type="entry name" value="Ribonuclease Z/Hydroxyacylglutathione hydrolase-like"/>
    <property type="match status" value="2"/>
</dbReference>
<dbReference type="CDD" id="cd06262">
    <property type="entry name" value="metallo-hydrolase-like_MBL-fold"/>
    <property type="match status" value="1"/>
</dbReference>
<feature type="domain" description="Metallo-beta-lactamase" evidence="1">
    <location>
        <begin position="253"/>
        <end position="446"/>
    </location>
</feature>
<dbReference type="OrthoDB" id="9761531at2"/>
<dbReference type="RefSeq" id="WP_146885333.1">
    <property type="nucleotide sequence ID" value="NZ_BJXB01000012.1"/>
</dbReference>
<name>A0A511N4D8_DEIC1</name>
<dbReference type="Proteomes" id="UP000321306">
    <property type="component" value="Unassembled WGS sequence"/>
</dbReference>